<feature type="signal peptide" evidence="1">
    <location>
        <begin position="1"/>
        <end position="21"/>
    </location>
</feature>
<dbReference type="SUPFAM" id="SSF57302">
    <property type="entry name" value="Snake toxin-like"/>
    <property type="match status" value="1"/>
</dbReference>
<dbReference type="AlphaFoldDB" id="A0AAW0Y184"/>
<reference evidence="2 3" key="1">
    <citation type="journal article" date="2024" name="BMC Genomics">
        <title>Genome assembly of redclaw crayfish (Cherax quadricarinatus) provides insights into its immune adaptation and hypoxia tolerance.</title>
        <authorList>
            <person name="Liu Z."/>
            <person name="Zheng J."/>
            <person name="Li H."/>
            <person name="Fang K."/>
            <person name="Wang S."/>
            <person name="He J."/>
            <person name="Zhou D."/>
            <person name="Weng S."/>
            <person name="Chi M."/>
            <person name="Gu Z."/>
            <person name="He J."/>
            <person name="Li F."/>
            <person name="Wang M."/>
        </authorList>
    </citation>
    <scope>NUCLEOTIDE SEQUENCE [LARGE SCALE GENOMIC DNA]</scope>
    <source>
        <strain evidence="2">ZL_2023a</strain>
    </source>
</reference>
<comment type="caution">
    <text evidence="2">The sequence shown here is derived from an EMBL/GenBank/DDBJ whole genome shotgun (WGS) entry which is preliminary data.</text>
</comment>
<evidence type="ECO:0000313" key="2">
    <source>
        <dbReference type="EMBL" id="KAK8750422.1"/>
    </source>
</evidence>
<dbReference type="InterPro" id="IPR045860">
    <property type="entry name" value="Snake_toxin-like_sf"/>
</dbReference>
<evidence type="ECO:0000256" key="1">
    <source>
        <dbReference type="SAM" id="SignalP"/>
    </source>
</evidence>
<dbReference type="EMBL" id="JARKIK010000007">
    <property type="protein sequence ID" value="KAK8750422.1"/>
    <property type="molecule type" value="Genomic_DNA"/>
</dbReference>
<sequence>MVSHWTIDVVVMLALVSAASALKCYKCKDCANQSAQVEECSYNYDTCMKIDLSGHVIKGCSRRVECSLGTIERGAVDAWNSVKNWIANLHEERMDAQQTACNEQDTGAGMLCKPCFLNYKF</sequence>
<keyword evidence="3" id="KW-1185">Reference proteome</keyword>
<organism evidence="2 3">
    <name type="scientific">Cherax quadricarinatus</name>
    <name type="common">Australian red claw crayfish</name>
    <dbReference type="NCBI Taxonomy" id="27406"/>
    <lineage>
        <taxon>Eukaryota</taxon>
        <taxon>Metazoa</taxon>
        <taxon>Ecdysozoa</taxon>
        <taxon>Arthropoda</taxon>
        <taxon>Crustacea</taxon>
        <taxon>Multicrustacea</taxon>
        <taxon>Malacostraca</taxon>
        <taxon>Eumalacostraca</taxon>
        <taxon>Eucarida</taxon>
        <taxon>Decapoda</taxon>
        <taxon>Pleocyemata</taxon>
        <taxon>Astacidea</taxon>
        <taxon>Parastacoidea</taxon>
        <taxon>Parastacidae</taxon>
        <taxon>Cherax</taxon>
    </lineage>
</organism>
<accession>A0AAW0Y184</accession>
<keyword evidence="1" id="KW-0732">Signal</keyword>
<protein>
    <submittedName>
        <fullName evidence="2">Uncharacterized protein</fullName>
    </submittedName>
</protein>
<dbReference type="Proteomes" id="UP001445076">
    <property type="component" value="Unassembled WGS sequence"/>
</dbReference>
<name>A0AAW0Y184_CHEQU</name>
<proteinExistence type="predicted"/>
<feature type="chain" id="PRO_5043317852" evidence="1">
    <location>
        <begin position="22"/>
        <end position="121"/>
    </location>
</feature>
<evidence type="ECO:0000313" key="3">
    <source>
        <dbReference type="Proteomes" id="UP001445076"/>
    </source>
</evidence>
<gene>
    <name evidence="2" type="ORF">OTU49_014818</name>
</gene>